<organism evidence="2 3">
    <name type="scientific">Rosa chinensis</name>
    <name type="common">China rose</name>
    <dbReference type="NCBI Taxonomy" id="74649"/>
    <lineage>
        <taxon>Eukaryota</taxon>
        <taxon>Viridiplantae</taxon>
        <taxon>Streptophyta</taxon>
        <taxon>Embryophyta</taxon>
        <taxon>Tracheophyta</taxon>
        <taxon>Spermatophyta</taxon>
        <taxon>Magnoliopsida</taxon>
        <taxon>eudicotyledons</taxon>
        <taxon>Gunneridae</taxon>
        <taxon>Pentapetalae</taxon>
        <taxon>rosids</taxon>
        <taxon>fabids</taxon>
        <taxon>Rosales</taxon>
        <taxon>Rosaceae</taxon>
        <taxon>Rosoideae</taxon>
        <taxon>Rosoideae incertae sedis</taxon>
        <taxon>Rosa</taxon>
    </lineage>
</organism>
<reference evidence="2 3" key="1">
    <citation type="journal article" date="2018" name="Nat. Genet.">
        <title>The Rosa genome provides new insights in the design of modern roses.</title>
        <authorList>
            <person name="Bendahmane M."/>
        </authorList>
    </citation>
    <scope>NUCLEOTIDE SEQUENCE [LARGE SCALE GENOMIC DNA]</scope>
    <source>
        <strain evidence="3">cv. Old Blush</strain>
    </source>
</reference>
<dbReference type="AlphaFoldDB" id="A0A2P6R0C8"/>
<evidence type="ECO:0000313" key="3">
    <source>
        <dbReference type="Proteomes" id="UP000238479"/>
    </source>
</evidence>
<gene>
    <name evidence="2" type="ORF">RchiOBHm_Chr4g0430381</name>
</gene>
<dbReference type="Gramene" id="PRQ39910">
    <property type="protein sequence ID" value="PRQ39910"/>
    <property type="gene ID" value="RchiOBHm_Chr4g0430381"/>
</dbReference>
<evidence type="ECO:0000256" key="1">
    <source>
        <dbReference type="SAM" id="MobiDB-lite"/>
    </source>
</evidence>
<keyword evidence="3" id="KW-1185">Reference proteome</keyword>
<protein>
    <submittedName>
        <fullName evidence="2">Uncharacterized protein</fullName>
    </submittedName>
</protein>
<dbReference type="EMBL" id="PDCK01000042">
    <property type="protein sequence ID" value="PRQ39910.1"/>
    <property type="molecule type" value="Genomic_DNA"/>
</dbReference>
<name>A0A2P6R0C8_ROSCH</name>
<feature type="region of interest" description="Disordered" evidence="1">
    <location>
        <begin position="33"/>
        <end position="54"/>
    </location>
</feature>
<comment type="caution">
    <text evidence="2">The sequence shown here is derived from an EMBL/GenBank/DDBJ whole genome shotgun (WGS) entry which is preliminary data.</text>
</comment>
<accession>A0A2P6R0C8</accession>
<feature type="compositionally biased region" description="Polar residues" evidence="1">
    <location>
        <begin position="40"/>
        <end position="54"/>
    </location>
</feature>
<proteinExistence type="predicted"/>
<sequence>MVMNPSLVHTALCVALGQLQQWKVVRNDGPLKSKMHRTSGHYSSTPSIFHSTIQ</sequence>
<dbReference type="Proteomes" id="UP000238479">
    <property type="component" value="Chromosome 4"/>
</dbReference>
<evidence type="ECO:0000313" key="2">
    <source>
        <dbReference type="EMBL" id="PRQ39910.1"/>
    </source>
</evidence>